<dbReference type="OrthoDB" id="7845843at2"/>
<dbReference type="InterPro" id="IPR053151">
    <property type="entry name" value="RNase_H-like"/>
</dbReference>
<feature type="domain" description="RNase H type-1" evidence="1">
    <location>
        <begin position="1"/>
        <end position="127"/>
    </location>
</feature>
<evidence type="ECO:0000313" key="2">
    <source>
        <dbReference type="EMBL" id="SHH35405.1"/>
    </source>
</evidence>
<dbReference type="SUPFAM" id="SSF53098">
    <property type="entry name" value="Ribonuclease H-like"/>
    <property type="match status" value="1"/>
</dbReference>
<dbReference type="InterPro" id="IPR036397">
    <property type="entry name" value="RNaseH_sf"/>
</dbReference>
<sequence>MIEVYTDGASCGNPGPSGAGVYIKHGQKHYKYSYFLGDFSNHEAEFHAVIKALMICKDTFPSDILSFRSDSRIVVDTIEKNHTKNTLFIPLLHQICEHASDFPHFFIKWIPEKQNKQADKLARIAIQHQTNRQNS</sequence>
<reference evidence="3" key="1">
    <citation type="submission" date="2016-11" db="EMBL/GenBank/DDBJ databases">
        <authorList>
            <person name="Varghese N."/>
            <person name="Submissions S."/>
        </authorList>
    </citation>
    <scope>NUCLEOTIDE SEQUENCE [LARGE SCALE GENOMIC DNA]</scope>
    <source>
        <strain evidence="3">CGMCC 1.6496</strain>
    </source>
</reference>
<dbReference type="AlphaFoldDB" id="A0A1M5SAA8"/>
<dbReference type="PANTHER" id="PTHR47723">
    <property type="entry name" value="OS05G0353850 PROTEIN"/>
    <property type="match status" value="1"/>
</dbReference>
<proteinExistence type="predicted"/>
<dbReference type="GO" id="GO:0004523">
    <property type="term" value="F:RNA-DNA hybrid ribonuclease activity"/>
    <property type="evidence" value="ECO:0007669"/>
    <property type="project" value="InterPro"/>
</dbReference>
<dbReference type="Pfam" id="PF00075">
    <property type="entry name" value="RNase_H"/>
    <property type="match status" value="1"/>
</dbReference>
<dbReference type="EMBL" id="FQXD01000006">
    <property type="protein sequence ID" value="SHH35405.1"/>
    <property type="molecule type" value="Genomic_DNA"/>
</dbReference>
<evidence type="ECO:0000313" key="3">
    <source>
        <dbReference type="Proteomes" id="UP000184079"/>
    </source>
</evidence>
<gene>
    <name evidence="2" type="ORF">SAMN05421807_106109</name>
</gene>
<dbReference type="CDD" id="cd09279">
    <property type="entry name" value="RNase_HI_like"/>
    <property type="match status" value="1"/>
</dbReference>
<dbReference type="RefSeq" id="WP_073007508.1">
    <property type="nucleotide sequence ID" value="NZ_FQXD01000006.1"/>
</dbReference>
<dbReference type="GO" id="GO:0003676">
    <property type="term" value="F:nucleic acid binding"/>
    <property type="evidence" value="ECO:0007669"/>
    <property type="project" value="InterPro"/>
</dbReference>
<evidence type="ECO:0000259" key="1">
    <source>
        <dbReference type="PROSITE" id="PS50879"/>
    </source>
</evidence>
<name>A0A1M5SAA8_9BACI</name>
<protein>
    <submittedName>
        <fullName evidence="2">Ribonuclease HI</fullName>
    </submittedName>
</protein>
<accession>A0A1M5SAA8</accession>
<dbReference type="PROSITE" id="PS50879">
    <property type="entry name" value="RNASE_H_1"/>
    <property type="match status" value="1"/>
</dbReference>
<dbReference type="Gene3D" id="3.30.420.10">
    <property type="entry name" value="Ribonuclease H-like superfamily/Ribonuclease H"/>
    <property type="match status" value="1"/>
</dbReference>
<dbReference type="InterPro" id="IPR012337">
    <property type="entry name" value="RNaseH-like_sf"/>
</dbReference>
<keyword evidence="3" id="KW-1185">Reference proteome</keyword>
<dbReference type="InterPro" id="IPR002156">
    <property type="entry name" value="RNaseH_domain"/>
</dbReference>
<dbReference type="Proteomes" id="UP000184079">
    <property type="component" value="Unassembled WGS sequence"/>
</dbReference>
<dbReference type="PANTHER" id="PTHR47723:SF19">
    <property type="entry name" value="POLYNUCLEOTIDYL TRANSFERASE, RIBONUCLEASE H-LIKE SUPERFAMILY PROTEIN"/>
    <property type="match status" value="1"/>
</dbReference>
<organism evidence="2 3">
    <name type="scientific">Virgibacillus chiguensis</name>
    <dbReference type="NCBI Taxonomy" id="411959"/>
    <lineage>
        <taxon>Bacteria</taxon>
        <taxon>Bacillati</taxon>
        <taxon>Bacillota</taxon>
        <taxon>Bacilli</taxon>
        <taxon>Bacillales</taxon>
        <taxon>Bacillaceae</taxon>
        <taxon>Virgibacillus</taxon>
    </lineage>
</organism>